<keyword evidence="1" id="KW-0853">WD repeat</keyword>
<comment type="function">
    <text evidence="4">Binds double-stranded RNA.</text>
</comment>
<evidence type="ECO:0000256" key="3">
    <source>
        <dbReference type="ARBA" id="ARBA00022884"/>
    </source>
</evidence>
<dbReference type="Gene3D" id="3.30.160.20">
    <property type="match status" value="2"/>
</dbReference>
<feature type="domain" description="DRBM" evidence="7">
    <location>
        <begin position="369"/>
        <end position="438"/>
    </location>
</feature>
<protein>
    <recommendedName>
        <fullName evidence="7">DRBM domain-containing protein</fullName>
    </recommendedName>
</protein>
<reference evidence="8 9" key="1">
    <citation type="submission" date="2012-08" db="EMBL/GenBank/DDBJ databases">
        <title>Oryza genome evolution.</title>
        <authorList>
            <person name="Wing R.A."/>
        </authorList>
    </citation>
    <scope>NUCLEOTIDE SEQUENCE</scope>
</reference>
<evidence type="ECO:0000259" key="7">
    <source>
        <dbReference type="PROSITE" id="PS50137"/>
    </source>
</evidence>
<dbReference type="InterPro" id="IPR029347">
    <property type="entry name" value="Raptor_N"/>
</dbReference>
<keyword evidence="3 5" id="KW-0694">RNA-binding</keyword>
<keyword evidence="9" id="KW-1185">Reference proteome</keyword>
<dbReference type="GO" id="GO:0030674">
    <property type="term" value="F:protein-macromolecule adaptor activity"/>
    <property type="evidence" value="ECO:0007669"/>
    <property type="project" value="TreeGrafter"/>
</dbReference>
<name>A0A0D9XW46_9ORYZ</name>
<dbReference type="InterPro" id="IPR044450">
    <property type="entry name" value="AtDRB-like_DSRM_1"/>
</dbReference>
<dbReference type="PROSITE" id="PS50137">
    <property type="entry name" value="DS_RBD"/>
    <property type="match status" value="2"/>
</dbReference>
<dbReference type="Pfam" id="PF00035">
    <property type="entry name" value="dsrm"/>
    <property type="match status" value="2"/>
</dbReference>
<dbReference type="FunFam" id="3.30.160.20:FF:000047">
    <property type="entry name" value="double-stranded RNA-binding protein 1"/>
    <property type="match status" value="1"/>
</dbReference>
<accession>A0A0D9XW46</accession>
<feature type="compositionally biased region" description="Low complexity" evidence="6">
    <location>
        <begin position="8"/>
        <end position="24"/>
    </location>
</feature>
<feature type="compositionally biased region" description="Basic and acidic residues" evidence="6">
    <location>
        <begin position="694"/>
        <end position="705"/>
    </location>
</feature>
<evidence type="ECO:0000256" key="5">
    <source>
        <dbReference type="PROSITE-ProRule" id="PRU00266"/>
    </source>
</evidence>
<feature type="compositionally biased region" description="Polar residues" evidence="6">
    <location>
        <begin position="666"/>
        <end position="675"/>
    </location>
</feature>
<dbReference type="GO" id="GO:0003725">
    <property type="term" value="F:double-stranded RNA binding"/>
    <property type="evidence" value="ECO:0007669"/>
    <property type="project" value="InterPro"/>
</dbReference>
<evidence type="ECO:0000313" key="8">
    <source>
        <dbReference type="EnsemblPlants" id="LPERR12G00660.1"/>
    </source>
</evidence>
<dbReference type="GO" id="GO:0010506">
    <property type="term" value="P:regulation of autophagy"/>
    <property type="evidence" value="ECO:0007669"/>
    <property type="project" value="TreeGrafter"/>
</dbReference>
<proteinExistence type="predicted"/>
<dbReference type="GO" id="GO:0031929">
    <property type="term" value="P:TOR signaling"/>
    <property type="evidence" value="ECO:0007669"/>
    <property type="project" value="InterPro"/>
</dbReference>
<dbReference type="PRINTS" id="PR01547">
    <property type="entry name" value="YEAST176DUF"/>
</dbReference>
<reference evidence="8" key="3">
    <citation type="submission" date="2015-04" db="UniProtKB">
        <authorList>
            <consortium name="EnsemblPlants"/>
        </authorList>
    </citation>
    <scope>IDENTIFICATION</scope>
</reference>
<dbReference type="AlphaFoldDB" id="A0A0D9XW46"/>
<feature type="compositionally biased region" description="Basic and acidic residues" evidence="6">
    <location>
        <begin position="676"/>
        <end position="685"/>
    </location>
</feature>
<dbReference type="SMART" id="SM00358">
    <property type="entry name" value="DSRM"/>
    <property type="match status" value="2"/>
</dbReference>
<dbReference type="GO" id="GO:0030307">
    <property type="term" value="P:positive regulation of cell growth"/>
    <property type="evidence" value="ECO:0007669"/>
    <property type="project" value="TreeGrafter"/>
</dbReference>
<organism evidence="8 9">
    <name type="scientific">Leersia perrieri</name>
    <dbReference type="NCBI Taxonomy" id="77586"/>
    <lineage>
        <taxon>Eukaryota</taxon>
        <taxon>Viridiplantae</taxon>
        <taxon>Streptophyta</taxon>
        <taxon>Embryophyta</taxon>
        <taxon>Tracheophyta</taxon>
        <taxon>Spermatophyta</taxon>
        <taxon>Magnoliopsida</taxon>
        <taxon>Liliopsida</taxon>
        <taxon>Poales</taxon>
        <taxon>Poaceae</taxon>
        <taxon>BOP clade</taxon>
        <taxon>Oryzoideae</taxon>
        <taxon>Oryzeae</taxon>
        <taxon>Oryzinae</taxon>
        <taxon>Leersia</taxon>
    </lineage>
</organism>
<dbReference type="Gramene" id="LPERR12G00660.1">
    <property type="protein sequence ID" value="LPERR12G00660.1"/>
    <property type="gene ID" value="LPERR12G00660"/>
</dbReference>
<feature type="compositionally biased region" description="Polar residues" evidence="6">
    <location>
        <begin position="763"/>
        <end position="772"/>
    </location>
</feature>
<dbReference type="CDD" id="cd19907">
    <property type="entry name" value="DSRM_AtDRB-like_rpt1"/>
    <property type="match status" value="1"/>
</dbReference>
<feature type="domain" description="DRBM" evidence="7">
    <location>
        <begin position="454"/>
        <end position="521"/>
    </location>
</feature>
<dbReference type="EnsemblPlants" id="LPERR12G00660.1">
    <property type="protein sequence ID" value="LPERR12G00660.1"/>
    <property type="gene ID" value="LPERR12G00660"/>
</dbReference>
<dbReference type="Pfam" id="PF14538">
    <property type="entry name" value="Raptor_N"/>
    <property type="match status" value="1"/>
</dbReference>
<dbReference type="InterPro" id="IPR014720">
    <property type="entry name" value="dsRBD_dom"/>
</dbReference>
<feature type="region of interest" description="Disordered" evidence="6">
    <location>
        <begin position="622"/>
        <end position="794"/>
    </location>
</feature>
<sequence>MALGDLMASRLVHSSTSSSAAPSAELPNHNHHHRRTSSVDELPVENGPEPRRDAADEEPPAPVAYLPQVVVLCEQRHEGFDEAAAAAAGPSTSGLVSKWRPKDRMKTGCVALVLCLNVSVDPPDVIKISPCARKECWIDPFSMAPPKALETIGKTLHSQYERWQPKARYKLQLDPTLEEVKKLCNTCRKFARTERVLFHYNGHGVPKPTANGEIWVFNKSYTQYIPLPITDLDSWLKTPSIYVFDCSAAGMIVKAFLERLDWSSSSSGASMKDCILLAACEAHQTLPQSAEFPADVFTACLTTPIKMALHWFCKRSLLRDSMERNLIDQIPGRQNDRKTLLGELNWIFTAITDTIAWNVLPHGVENCYVFKSRLQEYAQKANLPTPEYHTLKEGPSHEPVFKSTVVFNNTKYESLPGFFNRKAAEQSAAEVALMDIVKSIPANANIPAVQETGLCKNLLQEYAQKMNYAIPSYICTRQASGLFPYICTVEIGGIQYIGAAARTKKEAEIKAARTALLAIQGQSEGCVNGATKYIVVPGKRQGKEVEKRPIETLKPLKVKKGGLKKKWNKRKFMKKNGQNADLEKDEAMVAGDAYGSDVLMQPTVITQEPFSDALFLQTYEEAKRVEPEPPKDIEMAQPNKEMQPSEAAMGQLDEEARSVEQEPSRDTSVMQLSSIKQDRSVKQELDSDTAMPQPDKDTRIVKEAPRTQPNGEATSIEEPPRNAAIMQPEEAITAKQEPRSNAPLLQTDLKLENSECLYEHKNQSSGATSPETNKAFGDMTGIDSYAPTSNAREE</sequence>
<reference evidence="9" key="2">
    <citation type="submission" date="2013-12" db="EMBL/GenBank/DDBJ databases">
        <authorList>
            <person name="Yu Y."/>
            <person name="Lee S."/>
            <person name="de Baynast K."/>
            <person name="Wissotski M."/>
            <person name="Liu L."/>
            <person name="Talag J."/>
            <person name="Goicoechea J."/>
            <person name="Angelova A."/>
            <person name="Jetty R."/>
            <person name="Kudrna D."/>
            <person name="Golser W."/>
            <person name="Rivera L."/>
            <person name="Zhang J."/>
            <person name="Wing R."/>
        </authorList>
    </citation>
    <scope>NUCLEOTIDE SEQUENCE</scope>
</reference>
<dbReference type="Proteomes" id="UP000032180">
    <property type="component" value="Chromosome 12"/>
</dbReference>
<evidence type="ECO:0000256" key="6">
    <source>
        <dbReference type="SAM" id="MobiDB-lite"/>
    </source>
</evidence>
<dbReference type="GO" id="GO:0009267">
    <property type="term" value="P:cellular response to starvation"/>
    <property type="evidence" value="ECO:0007669"/>
    <property type="project" value="TreeGrafter"/>
</dbReference>
<dbReference type="PANTHER" id="PTHR12848:SF16">
    <property type="entry name" value="REGULATORY-ASSOCIATED PROTEIN OF MTOR"/>
    <property type="match status" value="1"/>
</dbReference>
<feature type="compositionally biased region" description="Basic and acidic residues" evidence="6">
    <location>
        <begin position="654"/>
        <end position="665"/>
    </location>
</feature>
<dbReference type="InterPro" id="IPR004083">
    <property type="entry name" value="Raptor"/>
</dbReference>
<evidence type="ECO:0000256" key="1">
    <source>
        <dbReference type="ARBA" id="ARBA00022574"/>
    </source>
</evidence>
<dbReference type="GO" id="GO:0005737">
    <property type="term" value="C:cytoplasm"/>
    <property type="evidence" value="ECO:0007669"/>
    <property type="project" value="TreeGrafter"/>
</dbReference>
<feature type="compositionally biased region" description="Basic and acidic residues" evidence="6">
    <location>
        <begin position="749"/>
        <end position="762"/>
    </location>
</feature>
<feature type="compositionally biased region" description="Basic and acidic residues" evidence="6">
    <location>
        <begin position="622"/>
        <end position="634"/>
    </location>
</feature>
<dbReference type="SUPFAM" id="SSF54768">
    <property type="entry name" value="dsRNA-binding domain-like"/>
    <property type="match status" value="2"/>
</dbReference>
<dbReference type="eggNOG" id="KOG1517">
    <property type="taxonomic scope" value="Eukaryota"/>
</dbReference>
<dbReference type="HOGENOM" id="CLU_353891_0_0_1"/>
<dbReference type="FunFam" id="3.30.160.20:FF:000048">
    <property type="entry name" value="Double-stranded RNA-binding protein 1"/>
    <property type="match status" value="1"/>
</dbReference>
<evidence type="ECO:0000256" key="4">
    <source>
        <dbReference type="ARBA" id="ARBA00037597"/>
    </source>
</evidence>
<dbReference type="PANTHER" id="PTHR12848">
    <property type="entry name" value="REGULATORY-ASSOCIATED PROTEIN OF MTOR"/>
    <property type="match status" value="1"/>
</dbReference>
<dbReference type="GO" id="GO:0031931">
    <property type="term" value="C:TORC1 complex"/>
    <property type="evidence" value="ECO:0007669"/>
    <property type="project" value="InterPro"/>
</dbReference>
<dbReference type="STRING" id="77586.A0A0D9XW46"/>
<feature type="region of interest" description="Disordered" evidence="6">
    <location>
        <begin position="1"/>
        <end position="60"/>
    </location>
</feature>
<dbReference type="SMART" id="SM01302">
    <property type="entry name" value="Raptor_N"/>
    <property type="match status" value="1"/>
</dbReference>
<evidence type="ECO:0000256" key="2">
    <source>
        <dbReference type="ARBA" id="ARBA00022737"/>
    </source>
</evidence>
<evidence type="ECO:0000313" key="9">
    <source>
        <dbReference type="Proteomes" id="UP000032180"/>
    </source>
</evidence>
<keyword evidence="2" id="KW-0677">Repeat</keyword>
<dbReference type="GO" id="GO:0071230">
    <property type="term" value="P:cellular response to amino acid stimulus"/>
    <property type="evidence" value="ECO:0007669"/>
    <property type="project" value="TreeGrafter"/>
</dbReference>